<evidence type="ECO:0000256" key="1">
    <source>
        <dbReference type="ARBA" id="ARBA00000098"/>
    </source>
</evidence>
<evidence type="ECO:0000256" key="2">
    <source>
        <dbReference type="ARBA" id="ARBA00001947"/>
    </source>
</evidence>
<dbReference type="Gene3D" id="2.60.40.1730">
    <property type="entry name" value="tricorn interacting facor f3 domain"/>
    <property type="match status" value="1"/>
</dbReference>
<sequence length="838" mass="89584">MISPSRALTRVEAQTRAALVRVGGYAVSLDVTDPATYVSRTVVDFACTSPGAATFVEMKGVRPERIVLNGRTLDPATLDGNRLPLPGLRAANRLEVTFSAAYSRTGEGLHRSVDPEDGEVYLYGQAPLDEAQRIFACFDQPDLKAPVTLTVTAPPQWTVHGNAPLHQARDGVWAFEPTPPIAPYLFTVLAGPWHVRTAEHDGIPLGLLCRRSLAPHLDADAGELFAATAANLDRYHELFGVRYAFGKYDQAFIPDFPGGAVENPGLVTFKEEFLFRTVATDYDRLRRFVVMAHELAHMWFGDLVTLRWWDDIWLNEAFAELMGWRVAAETGRHPGAAADFAAWRERWGMLADRRPSTHPVAPDDVADTAAAFLNFDGISYAKGAAALRQLSALLGDDVFLAGLRAYFERFRFGNAGLADFLAVLGSVAGTDLDGWADLWLRSTGFNTLRPLPGPSGLTVEQTGAPLRPHRFRITVYDSHGARVRDAPVTLDGGSVAVDGRSGLPPGGVLLVDDTYAKVLLDPASLAALPSVLPAIADSHARALLWTAAMDAAGEGELSPEAFLTLLEAALAGEPETSVLVEVLAYARDDLARRGLVDFGPLAAICAAALSAAAPGSGRQVALATALTTVAGPPHVPTLADWLAPTPVSVLTGVAAPASSPLLPAPTGATGLVVSQDLRWDALARLAALGAASAADVTAESRRDPGTRGAEKAARCHAALPDADAKAEAWELIVRDERAGIAMAAAAGFWQHGQEELTDPYVERFFADAPAMVSGRYQLFAKLIVRQAFPRYAGRSRRLASVMLAERSLDPILRREVGDAAAELSFGAGVENRGRRSTR</sequence>
<evidence type="ECO:0000256" key="3">
    <source>
        <dbReference type="ARBA" id="ARBA00010136"/>
    </source>
</evidence>
<dbReference type="PRINTS" id="PR00756">
    <property type="entry name" value="ALADIPTASE"/>
</dbReference>
<keyword evidence="9" id="KW-0378">Hydrolase</keyword>
<dbReference type="InterPro" id="IPR024571">
    <property type="entry name" value="ERAP1-like_C_dom"/>
</dbReference>
<evidence type="ECO:0000256" key="12">
    <source>
        <dbReference type="ARBA" id="ARBA00029811"/>
    </source>
</evidence>
<dbReference type="NCBIfam" id="TIGR02412">
    <property type="entry name" value="pepN_strep_liv"/>
    <property type="match status" value="1"/>
</dbReference>
<dbReference type="SUPFAM" id="SSF55486">
    <property type="entry name" value="Metalloproteases ('zincins'), catalytic domain"/>
    <property type="match status" value="1"/>
</dbReference>
<keyword evidence="10" id="KW-0862">Zinc</keyword>
<evidence type="ECO:0000259" key="15">
    <source>
        <dbReference type="Pfam" id="PF11838"/>
    </source>
</evidence>
<dbReference type="Pfam" id="PF17900">
    <property type="entry name" value="Peptidase_M1_N"/>
    <property type="match status" value="1"/>
</dbReference>
<evidence type="ECO:0000256" key="4">
    <source>
        <dbReference type="ARBA" id="ARBA00012564"/>
    </source>
</evidence>
<keyword evidence="18" id="KW-1185">Reference proteome</keyword>
<keyword evidence="11" id="KW-0482">Metalloprotease</keyword>
<dbReference type="Proteomes" id="UP001501470">
    <property type="component" value="Unassembled WGS sequence"/>
</dbReference>
<comment type="similarity">
    <text evidence="3">Belongs to the peptidase M1 family.</text>
</comment>
<dbReference type="SUPFAM" id="SSF63737">
    <property type="entry name" value="Leukotriene A4 hydrolase N-terminal domain"/>
    <property type="match status" value="1"/>
</dbReference>
<comment type="cofactor">
    <cofactor evidence="2">
        <name>Zn(2+)</name>
        <dbReference type="ChEBI" id="CHEBI:29105"/>
    </cofactor>
</comment>
<dbReference type="InterPro" id="IPR045357">
    <property type="entry name" value="Aminopeptidase_N-like_N"/>
</dbReference>
<evidence type="ECO:0000256" key="8">
    <source>
        <dbReference type="ARBA" id="ARBA00022723"/>
    </source>
</evidence>
<keyword evidence="7" id="KW-0645">Protease</keyword>
<feature type="domain" description="ERAP1-like C-terminal" evidence="15">
    <location>
        <begin position="513"/>
        <end position="587"/>
    </location>
</feature>
<dbReference type="InterPro" id="IPR050344">
    <property type="entry name" value="Peptidase_M1_aminopeptidases"/>
</dbReference>
<evidence type="ECO:0000259" key="14">
    <source>
        <dbReference type="Pfam" id="PF01433"/>
    </source>
</evidence>
<dbReference type="CDD" id="cd09602">
    <property type="entry name" value="M1_APN"/>
    <property type="match status" value="1"/>
</dbReference>
<gene>
    <name evidence="17" type="primary">pepN_3</name>
    <name evidence="17" type="ORF">GCM10009827_090140</name>
</gene>
<feature type="domain" description="Aminopeptidase N-like N-terminal" evidence="16">
    <location>
        <begin position="92"/>
        <end position="185"/>
    </location>
</feature>
<dbReference type="EC" id="3.4.11.2" evidence="4"/>
<dbReference type="EMBL" id="BAAAQD010000024">
    <property type="protein sequence ID" value="GAA1555297.1"/>
    <property type="molecule type" value="Genomic_DNA"/>
</dbReference>
<comment type="catalytic activity">
    <reaction evidence="1">
        <text>Release of an N-terminal amino acid, Xaa-|-Yaa- from a peptide, amide or arylamide. Xaa is preferably Ala, but may be most amino acids including Pro (slow action). When a terminal hydrophobic residue is followed by a prolyl residue, the two may be released as an intact Xaa-Pro dipeptide.</text>
        <dbReference type="EC" id="3.4.11.2"/>
    </reaction>
</comment>
<dbReference type="PANTHER" id="PTHR11533:SF174">
    <property type="entry name" value="PUROMYCIN-SENSITIVE AMINOPEPTIDASE-RELATED"/>
    <property type="match status" value="1"/>
</dbReference>
<dbReference type="InterPro" id="IPR027268">
    <property type="entry name" value="Peptidase_M4/M1_CTD_sf"/>
</dbReference>
<dbReference type="RefSeq" id="WP_425552389.1">
    <property type="nucleotide sequence ID" value="NZ_BAAAQD010000024.1"/>
</dbReference>
<dbReference type="GO" id="GO:0004177">
    <property type="term" value="F:aminopeptidase activity"/>
    <property type="evidence" value="ECO:0007669"/>
    <property type="project" value="UniProtKB-KW"/>
</dbReference>
<dbReference type="Gene3D" id="1.10.390.10">
    <property type="entry name" value="Neutral Protease Domain 2"/>
    <property type="match status" value="1"/>
</dbReference>
<evidence type="ECO:0000313" key="18">
    <source>
        <dbReference type="Proteomes" id="UP001501470"/>
    </source>
</evidence>
<evidence type="ECO:0000256" key="5">
    <source>
        <dbReference type="ARBA" id="ARBA00015611"/>
    </source>
</evidence>
<evidence type="ECO:0000256" key="7">
    <source>
        <dbReference type="ARBA" id="ARBA00022670"/>
    </source>
</evidence>
<dbReference type="Pfam" id="PF01433">
    <property type="entry name" value="Peptidase_M1"/>
    <property type="match status" value="1"/>
</dbReference>
<evidence type="ECO:0000256" key="13">
    <source>
        <dbReference type="ARBA" id="ARBA00031533"/>
    </source>
</evidence>
<dbReference type="InterPro" id="IPR001930">
    <property type="entry name" value="Peptidase_M1"/>
</dbReference>
<organism evidence="17 18">
    <name type="scientific">Dactylosporangium maewongense</name>
    <dbReference type="NCBI Taxonomy" id="634393"/>
    <lineage>
        <taxon>Bacteria</taxon>
        <taxon>Bacillati</taxon>
        <taxon>Actinomycetota</taxon>
        <taxon>Actinomycetes</taxon>
        <taxon>Micromonosporales</taxon>
        <taxon>Micromonosporaceae</taxon>
        <taxon>Dactylosporangium</taxon>
    </lineage>
</organism>
<evidence type="ECO:0000313" key="17">
    <source>
        <dbReference type="EMBL" id="GAA1555297.1"/>
    </source>
</evidence>
<keyword evidence="8" id="KW-0479">Metal-binding</keyword>
<protein>
    <recommendedName>
        <fullName evidence="5">Aminopeptidase N</fullName>
        <ecNumber evidence="4">3.4.11.2</ecNumber>
    </recommendedName>
    <alternativeName>
        <fullName evidence="12">Alanine aminopeptidase</fullName>
    </alternativeName>
    <alternativeName>
        <fullName evidence="13">Lysyl aminopeptidase</fullName>
    </alternativeName>
</protein>
<keyword evidence="6 17" id="KW-0031">Aminopeptidase</keyword>
<evidence type="ECO:0000256" key="11">
    <source>
        <dbReference type="ARBA" id="ARBA00023049"/>
    </source>
</evidence>
<dbReference type="PANTHER" id="PTHR11533">
    <property type="entry name" value="PROTEASE M1 ZINC METALLOPROTEASE"/>
    <property type="match status" value="1"/>
</dbReference>
<dbReference type="InterPro" id="IPR042097">
    <property type="entry name" value="Aminopeptidase_N-like_N_sf"/>
</dbReference>
<dbReference type="InterPro" id="IPR014782">
    <property type="entry name" value="Peptidase_M1_dom"/>
</dbReference>
<evidence type="ECO:0000256" key="9">
    <source>
        <dbReference type="ARBA" id="ARBA00022801"/>
    </source>
</evidence>
<name>A0ABP4N458_9ACTN</name>
<feature type="domain" description="Peptidase M1 membrane alanine aminopeptidase" evidence="14">
    <location>
        <begin position="227"/>
        <end position="439"/>
    </location>
</feature>
<dbReference type="Pfam" id="PF11838">
    <property type="entry name" value="ERAP1_C"/>
    <property type="match status" value="2"/>
</dbReference>
<feature type="domain" description="ERAP1-like C-terminal" evidence="15">
    <location>
        <begin position="671"/>
        <end position="795"/>
    </location>
</feature>
<reference evidence="18" key="1">
    <citation type="journal article" date="2019" name="Int. J. Syst. Evol. Microbiol.">
        <title>The Global Catalogue of Microorganisms (GCM) 10K type strain sequencing project: providing services to taxonomists for standard genome sequencing and annotation.</title>
        <authorList>
            <consortium name="The Broad Institute Genomics Platform"/>
            <consortium name="The Broad Institute Genome Sequencing Center for Infectious Disease"/>
            <person name="Wu L."/>
            <person name="Ma J."/>
        </authorList>
    </citation>
    <scope>NUCLEOTIDE SEQUENCE [LARGE SCALE GENOMIC DNA]</scope>
    <source>
        <strain evidence="18">JCM 15933</strain>
    </source>
</reference>
<dbReference type="InterPro" id="IPR012778">
    <property type="entry name" value="Pept_M1_aminopeptidase"/>
</dbReference>
<accession>A0ABP4N458</accession>
<evidence type="ECO:0000256" key="6">
    <source>
        <dbReference type="ARBA" id="ARBA00022438"/>
    </source>
</evidence>
<evidence type="ECO:0000256" key="10">
    <source>
        <dbReference type="ARBA" id="ARBA00022833"/>
    </source>
</evidence>
<evidence type="ECO:0000259" key="16">
    <source>
        <dbReference type="Pfam" id="PF17900"/>
    </source>
</evidence>
<proteinExistence type="inferred from homology"/>
<comment type="caution">
    <text evidence="17">The sequence shown here is derived from an EMBL/GenBank/DDBJ whole genome shotgun (WGS) entry which is preliminary data.</text>
</comment>